<evidence type="ECO:0000256" key="5">
    <source>
        <dbReference type="SAM" id="Coils"/>
    </source>
</evidence>
<dbReference type="SUPFAM" id="SSF53098">
    <property type="entry name" value="Ribonuclease H-like"/>
    <property type="match status" value="1"/>
</dbReference>
<keyword evidence="9" id="KW-1185">Reference proteome</keyword>
<dbReference type="Pfam" id="PF04937">
    <property type="entry name" value="DUF659"/>
    <property type="match status" value="1"/>
</dbReference>
<accession>A0A6A6NC11</accession>
<evidence type="ECO:0000256" key="6">
    <source>
        <dbReference type="SAM" id="MobiDB-lite"/>
    </source>
</evidence>
<proteinExistence type="predicted"/>
<evidence type="ECO:0000256" key="4">
    <source>
        <dbReference type="PROSITE-ProRule" id="PRU00027"/>
    </source>
</evidence>
<reference evidence="8 9" key="1">
    <citation type="journal article" date="2020" name="Mol. Plant">
        <title>The Chromosome-Based Rubber Tree Genome Provides New Insights into Spurge Genome Evolution and Rubber Biosynthesis.</title>
        <authorList>
            <person name="Liu J."/>
            <person name="Shi C."/>
            <person name="Shi C.C."/>
            <person name="Li W."/>
            <person name="Zhang Q.J."/>
            <person name="Zhang Y."/>
            <person name="Li K."/>
            <person name="Lu H.F."/>
            <person name="Shi C."/>
            <person name="Zhu S.T."/>
            <person name="Xiao Z.Y."/>
            <person name="Nan H."/>
            <person name="Yue Y."/>
            <person name="Zhu X.G."/>
            <person name="Wu Y."/>
            <person name="Hong X.N."/>
            <person name="Fan G.Y."/>
            <person name="Tong Y."/>
            <person name="Zhang D."/>
            <person name="Mao C.L."/>
            <person name="Liu Y.L."/>
            <person name="Hao S.J."/>
            <person name="Liu W.Q."/>
            <person name="Lv M.Q."/>
            <person name="Zhang H.B."/>
            <person name="Liu Y."/>
            <person name="Hu-Tang G.R."/>
            <person name="Wang J.P."/>
            <person name="Wang J.H."/>
            <person name="Sun Y.H."/>
            <person name="Ni S.B."/>
            <person name="Chen W.B."/>
            <person name="Zhang X.C."/>
            <person name="Jiao Y.N."/>
            <person name="Eichler E.E."/>
            <person name="Li G.H."/>
            <person name="Liu X."/>
            <person name="Gao L.Z."/>
        </authorList>
    </citation>
    <scope>NUCLEOTIDE SEQUENCE [LARGE SCALE GENOMIC DNA]</scope>
    <source>
        <strain evidence="9">cv. GT1</strain>
        <tissue evidence="8">Leaf</tissue>
    </source>
</reference>
<dbReference type="GO" id="GO:0008270">
    <property type="term" value="F:zinc ion binding"/>
    <property type="evidence" value="ECO:0007669"/>
    <property type="project" value="UniProtKB-KW"/>
</dbReference>
<dbReference type="GO" id="GO:0003677">
    <property type="term" value="F:DNA binding"/>
    <property type="evidence" value="ECO:0007669"/>
    <property type="project" value="InterPro"/>
</dbReference>
<feature type="domain" description="BED-type" evidence="7">
    <location>
        <begin position="11"/>
        <end position="65"/>
    </location>
</feature>
<feature type="coiled-coil region" evidence="5">
    <location>
        <begin position="426"/>
        <end position="453"/>
    </location>
</feature>
<evidence type="ECO:0000313" key="8">
    <source>
        <dbReference type="EMBL" id="KAF2322166.1"/>
    </source>
</evidence>
<dbReference type="AlphaFoldDB" id="A0A6A6NC11"/>
<dbReference type="PANTHER" id="PTHR32166:SF63">
    <property type="entry name" value="HAT TRANSPOSON SUPERFAMILY PROTEIN"/>
    <property type="match status" value="1"/>
</dbReference>
<dbReference type="Proteomes" id="UP000467840">
    <property type="component" value="Chromosome 11"/>
</dbReference>
<evidence type="ECO:0000256" key="2">
    <source>
        <dbReference type="ARBA" id="ARBA00022771"/>
    </source>
</evidence>
<evidence type="ECO:0000313" key="9">
    <source>
        <dbReference type="Proteomes" id="UP000467840"/>
    </source>
</evidence>
<gene>
    <name evidence="8" type="ORF">GH714_008096</name>
</gene>
<dbReference type="PROSITE" id="PS50808">
    <property type="entry name" value="ZF_BED"/>
    <property type="match status" value="1"/>
</dbReference>
<dbReference type="InterPro" id="IPR012337">
    <property type="entry name" value="RNaseH-like_sf"/>
</dbReference>
<protein>
    <recommendedName>
        <fullName evidence="7">BED-type domain-containing protein</fullName>
    </recommendedName>
</protein>
<sequence>MLCQLYTVMGKRKDPFWSYVEPLDGGFRCNFCGRQFSGGIPRIVAHLAGLTNHGIDVCSKVSENVRVEARSKLGNRPKKGKMEFSSSDLQDNQAISASPQKSSEVLQQNVEFPHANEKDKSKVDEKLIKFIISNKFPSDLPQRQSFVDLIRSACEYGPDYKPPGPLTLFTKIIPHIEMESEVCFGTQTKEVLAYIDNVKGSWATTGCTLMLQKLCNFFYFTVCSPEGALFLNCHRNSPHEGTDFDITSNVCSIIEDIGVDQVVQLITNDASISEEMLTSMYPKICSTQCVAHRIHVFLKDVYHQVEWVQRLLRTSKLIVKNLHEDATLLHLMLSDKFKRPCKAKFASYYQMLQSIFDNKQEFQQLVTSLKTNQLNCNNDQARPNVFNIFQSAEFWSEGQELLETMKSVIRVLCLVECYGSTSGYLYEAMEMAKEAIEEQYNKNQNKYAEILNLFRSLSKTIIHPMHLAAAFLNPVFMNSREFKVDPQIQRGIDFMQDTLVGNEEKEIFNEEVQHYLNKAQHTFTVSANKFLKKNHPRVWWDIRGKRLPVLRKCAMRILSQPCKCSLPYKAGHVQEEMSKEANFSKHILVLKMNIMILEELKTSEADVQSLEPIDLERCSELPDYNDPIQRCEDDHQMAMSLFKENFNDKNAANESEPITLGLSDLAPPTDQRQNQVTMLNNLIGLLTPRRREPLSIEHRNGVNLVFVGGLYRAGCSLAFGVERFVLPKVDTTTSRWCWLV</sequence>
<organism evidence="8 9">
    <name type="scientific">Hevea brasiliensis</name>
    <name type="common">Para rubber tree</name>
    <name type="synonym">Siphonia brasiliensis</name>
    <dbReference type="NCBI Taxonomy" id="3981"/>
    <lineage>
        <taxon>Eukaryota</taxon>
        <taxon>Viridiplantae</taxon>
        <taxon>Streptophyta</taxon>
        <taxon>Embryophyta</taxon>
        <taxon>Tracheophyta</taxon>
        <taxon>Spermatophyta</taxon>
        <taxon>Magnoliopsida</taxon>
        <taxon>eudicotyledons</taxon>
        <taxon>Gunneridae</taxon>
        <taxon>Pentapetalae</taxon>
        <taxon>rosids</taxon>
        <taxon>fabids</taxon>
        <taxon>Malpighiales</taxon>
        <taxon>Euphorbiaceae</taxon>
        <taxon>Crotonoideae</taxon>
        <taxon>Micrandreae</taxon>
        <taxon>Hevea</taxon>
    </lineage>
</organism>
<keyword evidence="3" id="KW-0862">Zinc</keyword>
<dbReference type="InterPro" id="IPR007021">
    <property type="entry name" value="DUF659"/>
</dbReference>
<name>A0A6A6NC11_HEVBR</name>
<comment type="caution">
    <text evidence="8">The sequence shown here is derived from an EMBL/GenBank/DDBJ whole genome shotgun (WGS) entry which is preliminary data.</text>
</comment>
<keyword evidence="5" id="KW-0175">Coiled coil</keyword>
<feature type="region of interest" description="Disordered" evidence="6">
    <location>
        <begin position="72"/>
        <end position="100"/>
    </location>
</feature>
<evidence type="ECO:0000259" key="7">
    <source>
        <dbReference type="PROSITE" id="PS50808"/>
    </source>
</evidence>
<dbReference type="EMBL" id="JAAGAX010000002">
    <property type="protein sequence ID" value="KAF2322166.1"/>
    <property type="molecule type" value="Genomic_DNA"/>
</dbReference>
<dbReference type="InterPro" id="IPR003656">
    <property type="entry name" value="Znf_BED"/>
</dbReference>
<feature type="compositionally biased region" description="Polar residues" evidence="6">
    <location>
        <begin position="84"/>
        <end position="100"/>
    </location>
</feature>
<keyword evidence="1" id="KW-0479">Metal-binding</keyword>
<dbReference type="PANTHER" id="PTHR32166">
    <property type="entry name" value="OSJNBA0013A04.12 PROTEIN"/>
    <property type="match status" value="1"/>
</dbReference>
<evidence type="ECO:0000256" key="3">
    <source>
        <dbReference type="ARBA" id="ARBA00022833"/>
    </source>
</evidence>
<evidence type="ECO:0000256" key="1">
    <source>
        <dbReference type="ARBA" id="ARBA00022723"/>
    </source>
</evidence>
<keyword evidence="2 4" id="KW-0863">Zinc-finger</keyword>